<comment type="caution">
    <text evidence="3">The sequence shown here is derived from an EMBL/GenBank/DDBJ whole genome shotgun (WGS) entry which is preliminary data.</text>
</comment>
<dbReference type="EMBL" id="LGUA01000988">
    <property type="protein sequence ID" value="OAX79529.1"/>
    <property type="molecule type" value="Genomic_DNA"/>
</dbReference>
<sequence length="98" mass="10653">DFAPCSAFINTAELTSLISQIATPIPTITSTLPTSTDTSRPTRPPSDANRDDSRGRSEISIASILAIVFGGTAAVGILIGYLVWRYQRGKLVHPRRYY</sequence>
<reference evidence="3 4" key="1">
    <citation type="submission" date="2015-07" db="EMBL/GenBank/DDBJ databases">
        <title>Emmonsia species relationships and genome sequence.</title>
        <authorList>
            <person name="Cuomo C.A."/>
            <person name="Schwartz I.S."/>
            <person name="Kenyon C."/>
            <person name="de Hoog G.S."/>
            <person name="Govender N.P."/>
            <person name="Botha A."/>
            <person name="Moreno L."/>
            <person name="de Vries M."/>
            <person name="Munoz J.F."/>
            <person name="Stielow J.B."/>
        </authorList>
    </citation>
    <scope>NUCLEOTIDE SEQUENCE [LARGE SCALE GENOMIC DNA]</scope>
    <source>
        <strain evidence="3 4">CBS 136260</strain>
    </source>
</reference>
<proteinExistence type="predicted"/>
<protein>
    <submittedName>
        <fullName evidence="3">Uncharacterized protein</fullName>
    </submittedName>
</protein>
<keyword evidence="2" id="KW-1133">Transmembrane helix</keyword>
<feature type="non-terminal residue" evidence="3">
    <location>
        <position position="1"/>
    </location>
</feature>
<evidence type="ECO:0000313" key="4">
    <source>
        <dbReference type="Proteomes" id="UP000091918"/>
    </source>
</evidence>
<gene>
    <name evidence="3" type="ORF">ACJ72_06149</name>
</gene>
<dbReference type="AlphaFoldDB" id="A0A1B7NRX8"/>
<keyword evidence="2" id="KW-0812">Transmembrane</keyword>
<feature type="compositionally biased region" description="Low complexity" evidence="1">
    <location>
        <begin position="27"/>
        <end position="47"/>
    </location>
</feature>
<keyword evidence="4" id="KW-1185">Reference proteome</keyword>
<feature type="transmembrane region" description="Helical" evidence="2">
    <location>
        <begin position="59"/>
        <end position="84"/>
    </location>
</feature>
<feature type="region of interest" description="Disordered" evidence="1">
    <location>
        <begin position="27"/>
        <end position="55"/>
    </location>
</feature>
<evidence type="ECO:0000256" key="1">
    <source>
        <dbReference type="SAM" id="MobiDB-lite"/>
    </source>
</evidence>
<organism evidence="3 4">
    <name type="scientific">Emergomyces africanus</name>
    <dbReference type="NCBI Taxonomy" id="1955775"/>
    <lineage>
        <taxon>Eukaryota</taxon>
        <taxon>Fungi</taxon>
        <taxon>Dikarya</taxon>
        <taxon>Ascomycota</taxon>
        <taxon>Pezizomycotina</taxon>
        <taxon>Eurotiomycetes</taxon>
        <taxon>Eurotiomycetidae</taxon>
        <taxon>Onygenales</taxon>
        <taxon>Ajellomycetaceae</taxon>
        <taxon>Emergomyces</taxon>
    </lineage>
</organism>
<evidence type="ECO:0000256" key="2">
    <source>
        <dbReference type="SAM" id="Phobius"/>
    </source>
</evidence>
<keyword evidence="2" id="KW-0472">Membrane</keyword>
<name>A0A1B7NRX8_9EURO</name>
<accession>A0A1B7NRX8</accession>
<dbReference type="Proteomes" id="UP000091918">
    <property type="component" value="Unassembled WGS sequence"/>
</dbReference>
<evidence type="ECO:0000313" key="3">
    <source>
        <dbReference type="EMBL" id="OAX79529.1"/>
    </source>
</evidence>